<organism evidence="3 4">
    <name type="scientific">Nephila pilipes</name>
    <name type="common">Giant wood spider</name>
    <name type="synonym">Nephila maculata</name>
    <dbReference type="NCBI Taxonomy" id="299642"/>
    <lineage>
        <taxon>Eukaryota</taxon>
        <taxon>Metazoa</taxon>
        <taxon>Ecdysozoa</taxon>
        <taxon>Arthropoda</taxon>
        <taxon>Chelicerata</taxon>
        <taxon>Arachnida</taxon>
        <taxon>Araneae</taxon>
        <taxon>Araneomorphae</taxon>
        <taxon>Entelegynae</taxon>
        <taxon>Araneoidea</taxon>
        <taxon>Nephilidae</taxon>
        <taxon>Nephila</taxon>
    </lineage>
</organism>
<evidence type="ECO:0000313" key="4">
    <source>
        <dbReference type="Proteomes" id="UP000887013"/>
    </source>
</evidence>
<protein>
    <submittedName>
        <fullName evidence="3">Uncharacterized protein</fullName>
    </submittedName>
</protein>
<feature type="transmembrane region" description="Helical" evidence="2">
    <location>
        <begin position="109"/>
        <end position="129"/>
    </location>
</feature>
<accession>A0A8X6PX55</accession>
<keyword evidence="4" id="KW-1185">Reference proteome</keyword>
<gene>
    <name evidence="3" type="ORF">NPIL_693721</name>
</gene>
<keyword evidence="2" id="KW-0812">Transmembrane</keyword>
<feature type="compositionally biased region" description="Basic and acidic residues" evidence="1">
    <location>
        <begin position="13"/>
        <end position="23"/>
    </location>
</feature>
<proteinExistence type="predicted"/>
<name>A0A8X6PX55_NEPPI</name>
<keyword evidence="2" id="KW-1133">Transmembrane helix</keyword>
<sequence>MNVLQVKAAQSRSEADESVETKDQARGELNALLEKIKSLYLQSTSANMKSKQYIEEPVESDVSEKIEARDTLEGQGIDDSNAVDFKENLERKILELLMLVEYIRMKVKFILIHYIFLFSLLNISEMISYKNDY</sequence>
<dbReference type="OrthoDB" id="6437490at2759"/>
<evidence type="ECO:0000256" key="2">
    <source>
        <dbReference type="SAM" id="Phobius"/>
    </source>
</evidence>
<dbReference type="EMBL" id="BMAW01072927">
    <property type="protein sequence ID" value="GFT85505.1"/>
    <property type="molecule type" value="Genomic_DNA"/>
</dbReference>
<evidence type="ECO:0000313" key="3">
    <source>
        <dbReference type="EMBL" id="GFT85505.1"/>
    </source>
</evidence>
<reference evidence="3" key="1">
    <citation type="submission" date="2020-08" db="EMBL/GenBank/DDBJ databases">
        <title>Multicomponent nature underlies the extraordinary mechanical properties of spider dragline silk.</title>
        <authorList>
            <person name="Kono N."/>
            <person name="Nakamura H."/>
            <person name="Mori M."/>
            <person name="Yoshida Y."/>
            <person name="Ohtoshi R."/>
            <person name="Malay A.D."/>
            <person name="Moran D.A.P."/>
            <person name="Tomita M."/>
            <person name="Numata K."/>
            <person name="Arakawa K."/>
        </authorList>
    </citation>
    <scope>NUCLEOTIDE SEQUENCE</scope>
</reference>
<evidence type="ECO:0000256" key="1">
    <source>
        <dbReference type="SAM" id="MobiDB-lite"/>
    </source>
</evidence>
<comment type="caution">
    <text evidence="3">The sequence shown here is derived from an EMBL/GenBank/DDBJ whole genome shotgun (WGS) entry which is preliminary data.</text>
</comment>
<dbReference type="AlphaFoldDB" id="A0A8X6PX55"/>
<dbReference type="Proteomes" id="UP000887013">
    <property type="component" value="Unassembled WGS sequence"/>
</dbReference>
<keyword evidence="2" id="KW-0472">Membrane</keyword>
<feature type="region of interest" description="Disordered" evidence="1">
    <location>
        <begin position="1"/>
        <end position="23"/>
    </location>
</feature>